<dbReference type="SUPFAM" id="SSF82689">
    <property type="entry name" value="Mechanosensitive channel protein MscS (YggB), C-terminal domain"/>
    <property type="match status" value="1"/>
</dbReference>
<name>A0A1P8MU10_9RHOB</name>
<feature type="domain" description="DUF3772" evidence="11">
    <location>
        <begin position="123"/>
        <end position="179"/>
    </location>
</feature>
<evidence type="ECO:0000256" key="3">
    <source>
        <dbReference type="ARBA" id="ARBA00022475"/>
    </source>
</evidence>
<dbReference type="SUPFAM" id="SSF82861">
    <property type="entry name" value="Mechanosensitive channel protein MscS (YggB), transmembrane region"/>
    <property type="match status" value="1"/>
</dbReference>
<evidence type="ECO:0000256" key="6">
    <source>
        <dbReference type="ARBA" id="ARBA00023136"/>
    </source>
</evidence>
<feature type="transmembrane region" description="Helical" evidence="8">
    <location>
        <begin position="463"/>
        <end position="483"/>
    </location>
</feature>
<evidence type="ECO:0000256" key="2">
    <source>
        <dbReference type="ARBA" id="ARBA00008017"/>
    </source>
</evidence>
<evidence type="ECO:0000259" key="11">
    <source>
        <dbReference type="Pfam" id="PF12607"/>
    </source>
</evidence>
<feature type="transmembrane region" description="Helical" evidence="8">
    <location>
        <begin position="545"/>
        <end position="571"/>
    </location>
</feature>
<feature type="chain" id="PRO_5012388132" evidence="9">
    <location>
        <begin position="25"/>
        <end position="808"/>
    </location>
</feature>
<dbReference type="EMBL" id="CP019312">
    <property type="protein sequence ID" value="APX11429.1"/>
    <property type="molecule type" value="Genomic_DNA"/>
</dbReference>
<dbReference type="Pfam" id="PF21082">
    <property type="entry name" value="MS_channel_3rd"/>
    <property type="match status" value="1"/>
</dbReference>
<dbReference type="InterPro" id="IPR011066">
    <property type="entry name" value="MscS_channel_C_sf"/>
</dbReference>
<dbReference type="PANTHER" id="PTHR30347">
    <property type="entry name" value="POTASSIUM CHANNEL RELATED"/>
    <property type="match status" value="1"/>
</dbReference>
<evidence type="ECO:0000313" key="14">
    <source>
        <dbReference type="Proteomes" id="UP000186336"/>
    </source>
</evidence>
<evidence type="ECO:0000256" key="4">
    <source>
        <dbReference type="ARBA" id="ARBA00022692"/>
    </source>
</evidence>
<feature type="transmembrane region" description="Helical" evidence="8">
    <location>
        <begin position="503"/>
        <end position="524"/>
    </location>
</feature>
<feature type="domain" description="Mechanosensitive ion channel MscS" evidence="10">
    <location>
        <begin position="593"/>
        <end position="660"/>
    </location>
</feature>
<keyword evidence="14" id="KW-1185">Reference proteome</keyword>
<dbReference type="Gene3D" id="3.30.70.100">
    <property type="match status" value="1"/>
</dbReference>
<organism evidence="13 14">
    <name type="scientific">Tateyamaria omphalii</name>
    <dbReference type="NCBI Taxonomy" id="299262"/>
    <lineage>
        <taxon>Bacteria</taxon>
        <taxon>Pseudomonadati</taxon>
        <taxon>Pseudomonadota</taxon>
        <taxon>Alphaproteobacteria</taxon>
        <taxon>Rhodobacterales</taxon>
        <taxon>Roseobacteraceae</taxon>
        <taxon>Tateyamaria</taxon>
    </lineage>
</organism>
<feature type="transmembrane region" description="Helical" evidence="8">
    <location>
        <begin position="349"/>
        <end position="370"/>
    </location>
</feature>
<gene>
    <name evidence="13" type="ORF">BWR18_06850</name>
</gene>
<keyword evidence="5 8" id="KW-1133">Transmembrane helix</keyword>
<dbReference type="Gene3D" id="1.10.287.1260">
    <property type="match status" value="1"/>
</dbReference>
<keyword evidence="3" id="KW-1003">Cell membrane</keyword>
<dbReference type="InterPro" id="IPR011014">
    <property type="entry name" value="MscS_channel_TM-2"/>
</dbReference>
<dbReference type="InterPro" id="IPR052702">
    <property type="entry name" value="MscS-like_channel"/>
</dbReference>
<dbReference type="AlphaFoldDB" id="A0A1P8MU10"/>
<dbReference type="SUPFAM" id="SSF50182">
    <property type="entry name" value="Sm-like ribonucleoproteins"/>
    <property type="match status" value="1"/>
</dbReference>
<evidence type="ECO:0000256" key="1">
    <source>
        <dbReference type="ARBA" id="ARBA00004651"/>
    </source>
</evidence>
<evidence type="ECO:0000259" key="10">
    <source>
        <dbReference type="Pfam" id="PF00924"/>
    </source>
</evidence>
<reference evidence="13 14" key="1">
    <citation type="submission" date="2017-01" db="EMBL/GenBank/DDBJ databases">
        <title>Complete genome of Tateyamaria omphalii DOK1-4 isolated from seawater in Dokdo.</title>
        <authorList>
            <person name="Kim J.H."/>
            <person name="Chi W.-J."/>
        </authorList>
    </citation>
    <scope>NUCLEOTIDE SEQUENCE [LARGE SCALE GENOMIC DNA]</scope>
    <source>
        <strain evidence="13 14">DOK1-4</strain>
    </source>
</reference>
<comment type="subcellular location">
    <subcellularLocation>
        <location evidence="1">Cell membrane</location>
        <topology evidence="1">Multi-pass membrane protein</topology>
    </subcellularLocation>
</comment>
<dbReference type="Proteomes" id="UP000186336">
    <property type="component" value="Chromosome"/>
</dbReference>
<feature type="transmembrane region" description="Helical" evidence="8">
    <location>
        <begin position="391"/>
        <end position="414"/>
    </location>
</feature>
<evidence type="ECO:0000256" key="5">
    <source>
        <dbReference type="ARBA" id="ARBA00022989"/>
    </source>
</evidence>
<evidence type="ECO:0000313" key="13">
    <source>
        <dbReference type="EMBL" id="APX11429.1"/>
    </source>
</evidence>
<evidence type="ECO:0000259" key="12">
    <source>
        <dbReference type="Pfam" id="PF21082"/>
    </source>
</evidence>
<proteinExistence type="inferred from homology"/>
<feature type="domain" description="Mechanosensitive ion channel MscS C-terminal" evidence="12">
    <location>
        <begin position="668"/>
        <end position="750"/>
    </location>
</feature>
<feature type="transmembrane region" description="Helical" evidence="8">
    <location>
        <begin position="577"/>
        <end position="606"/>
    </location>
</feature>
<dbReference type="InterPro" id="IPR049278">
    <property type="entry name" value="MS_channel_C"/>
</dbReference>
<dbReference type="InterPro" id="IPR023408">
    <property type="entry name" value="MscS_beta-dom_sf"/>
</dbReference>
<feature type="transmembrane region" description="Helical" evidence="8">
    <location>
        <begin position="420"/>
        <end position="442"/>
    </location>
</feature>
<dbReference type="GO" id="GO:0005886">
    <property type="term" value="C:plasma membrane"/>
    <property type="evidence" value="ECO:0007669"/>
    <property type="project" value="UniProtKB-SubCell"/>
</dbReference>
<evidence type="ECO:0000256" key="7">
    <source>
        <dbReference type="SAM" id="MobiDB-lite"/>
    </source>
</evidence>
<dbReference type="Gene3D" id="2.30.30.60">
    <property type="match status" value="1"/>
</dbReference>
<feature type="transmembrane region" description="Helical" evidence="8">
    <location>
        <begin position="236"/>
        <end position="259"/>
    </location>
</feature>
<dbReference type="PANTHER" id="PTHR30347:SF1">
    <property type="entry name" value="MECHANOSENSITIVE CHANNEL MSCK"/>
    <property type="match status" value="1"/>
</dbReference>
<keyword evidence="6 8" id="KW-0472">Membrane</keyword>
<dbReference type="InterPro" id="IPR006685">
    <property type="entry name" value="MscS_channel_2nd"/>
</dbReference>
<accession>A0A1P8MU10</accession>
<feature type="signal peptide" evidence="9">
    <location>
        <begin position="1"/>
        <end position="24"/>
    </location>
</feature>
<evidence type="ECO:0000256" key="9">
    <source>
        <dbReference type="SAM" id="SignalP"/>
    </source>
</evidence>
<dbReference type="Pfam" id="PF12607">
    <property type="entry name" value="DUF3772"/>
    <property type="match status" value="1"/>
</dbReference>
<feature type="region of interest" description="Disordered" evidence="7">
    <location>
        <begin position="768"/>
        <end position="808"/>
    </location>
</feature>
<evidence type="ECO:0000256" key="8">
    <source>
        <dbReference type="SAM" id="Phobius"/>
    </source>
</evidence>
<dbReference type="Pfam" id="PF00924">
    <property type="entry name" value="MS_channel_2nd"/>
    <property type="match status" value="1"/>
</dbReference>
<dbReference type="RefSeq" id="WP_076627291.1">
    <property type="nucleotide sequence ID" value="NZ_CP019312.1"/>
</dbReference>
<dbReference type="KEGG" id="tom:BWR18_06850"/>
<keyword evidence="4 8" id="KW-0812">Transmembrane</keyword>
<dbReference type="InterPro" id="IPR010920">
    <property type="entry name" value="LSM_dom_sf"/>
</dbReference>
<protein>
    <submittedName>
        <fullName evidence="13">Mechanosensitive ion channel protein MscS</fullName>
    </submittedName>
</protein>
<comment type="similarity">
    <text evidence="2">Belongs to the MscS (TC 1.A.23) family.</text>
</comment>
<feature type="transmembrane region" description="Helical" evidence="8">
    <location>
        <begin position="319"/>
        <end position="337"/>
    </location>
</feature>
<feature type="compositionally biased region" description="Acidic residues" evidence="7">
    <location>
        <begin position="795"/>
        <end position="808"/>
    </location>
</feature>
<dbReference type="OrthoDB" id="9799209at2"/>
<feature type="compositionally biased region" description="Basic and acidic residues" evidence="7">
    <location>
        <begin position="780"/>
        <end position="794"/>
    </location>
</feature>
<sequence>MIIAWMRTALLTVCLVLFAALAGAQGNGPDYAAWESTATRAEQAVEVAEASNQAFETLRGEIADWRAQFQNQLNANDSRLQTLREQIAALGPAPEEGQEEATEIANRRAELNAQLERLSTPRRTAEEAFSRANGIITEIDGILRDRQTEELLNMGPWPVNPGNWPTALRQAQDSIAALVSGTQQAWQNPSRRSNASDNLPLVLVLLVIGGVLLARSRYWSELLAVRIQRGGTGSSAGVASFVVSLGQIILPMLGLFAFIRAVRATQLFGPRGDLLLDGLEIFGLVLFFSRWLAGRLFPKDDVLRAPVAIPDNRRAEGRVYAVILACVFGLAVLLTGVSDFDRYDAGSDAVLHFPLVIVAGLILVRFGWLLRRQVRARRDDPEKTVAYGDRIAGTIGRGLIAVGMLAPFLAAFGFGAASKFLIYPTILTLALIGTVVLLQGFVRDVYAALRPGEGARESLVPTLISFLLVLIAIIPLSLIWGARVTDLTEVWARLRSGLTIGDMTISPGSFLTLIIVFTIGYVLTRAVQNALKTSVLPKTKLDPGGQVAIVSGLGYVGIFLAALIAITSAGIDLSSLAIVAGALSVGIGFGLQTIVSNFVSGIILLIERPISEGDWIEVGGQMGYVRSISVRSTRIETFDRTDVIVPNADLISGTVTNYTRGNTVGRVIVPVGVAYGTDTRRVERILKEIAEAHPMALANPPPAILFMGFGADSLDFEIRMILRDVNWMLSVKNEINHQINDRFQQEGIEIPFAQRDVWLRNPEVLQAKAEPVPSESASADVEKPVVEHMDHSDLEPDAPAEDGDGDGR</sequence>
<dbReference type="InterPro" id="IPR022249">
    <property type="entry name" value="DUF3772"/>
</dbReference>
<dbReference type="GO" id="GO:0008381">
    <property type="term" value="F:mechanosensitive monoatomic ion channel activity"/>
    <property type="evidence" value="ECO:0007669"/>
    <property type="project" value="UniProtKB-ARBA"/>
</dbReference>
<dbReference type="STRING" id="299262.BWR18_06850"/>
<keyword evidence="9" id="KW-0732">Signal</keyword>
<feature type="transmembrane region" description="Helical" evidence="8">
    <location>
        <begin position="279"/>
        <end position="298"/>
    </location>
</feature>
<feature type="transmembrane region" description="Helical" evidence="8">
    <location>
        <begin position="198"/>
        <end position="215"/>
    </location>
</feature>